<evidence type="ECO:0000256" key="1">
    <source>
        <dbReference type="SAM" id="SignalP"/>
    </source>
</evidence>
<accession>A0ABR1RVL2</accession>
<dbReference type="EMBL" id="JAQQWI010000010">
    <property type="protein sequence ID" value="KAK8018591.1"/>
    <property type="molecule type" value="Genomic_DNA"/>
</dbReference>
<protein>
    <submittedName>
        <fullName evidence="2">Uncharacterized protein</fullName>
    </submittedName>
</protein>
<proteinExistence type="predicted"/>
<organism evidence="2 3">
    <name type="scientific">Apiospora marii</name>
    <dbReference type="NCBI Taxonomy" id="335849"/>
    <lineage>
        <taxon>Eukaryota</taxon>
        <taxon>Fungi</taxon>
        <taxon>Dikarya</taxon>
        <taxon>Ascomycota</taxon>
        <taxon>Pezizomycotina</taxon>
        <taxon>Sordariomycetes</taxon>
        <taxon>Xylariomycetidae</taxon>
        <taxon>Amphisphaeriales</taxon>
        <taxon>Apiosporaceae</taxon>
        <taxon>Apiospora</taxon>
    </lineage>
</organism>
<keyword evidence="3" id="KW-1185">Reference proteome</keyword>
<reference evidence="2 3" key="1">
    <citation type="submission" date="2023-01" db="EMBL/GenBank/DDBJ databases">
        <title>Analysis of 21 Apiospora genomes using comparative genomics revels a genus with tremendous synthesis potential of carbohydrate active enzymes and secondary metabolites.</title>
        <authorList>
            <person name="Sorensen T."/>
        </authorList>
    </citation>
    <scope>NUCLEOTIDE SEQUENCE [LARGE SCALE GENOMIC DNA]</scope>
    <source>
        <strain evidence="2 3">CBS 20057</strain>
    </source>
</reference>
<dbReference type="Proteomes" id="UP001396898">
    <property type="component" value="Unassembled WGS sequence"/>
</dbReference>
<gene>
    <name evidence="2" type="ORF">PG991_007781</name>
</gene>
<name>A0ABR1RVL2_9PEZI</name>
<sequence length="122" mass="13191">MQLTTSLVSLLCAASSVVLAAPAQGDLAARQETPRIYAKFYSGNGCDGTWVEDTVWLQGNGGECIVNNIPFTYASTLVQQNYATRTLRAYASPNCDETGNYYDVPAGETNCWYGQVGSVKFL</sequence>
<feature type="chain" id="PRO_5046812193" evidence="1">
    <location>
        <begin position="21"/>
        <end position="122"/>
    </location>
</feature>
<evidence type="ECO:0000313" key="2">
    <source>
        <dbReference type="EMBL" id="KAK8018591.1"/>
    </source>
</evidence>
<evidence type="ECO:0000313" key="3">
    <source>
        <dbReference type="Proteomes" id="UP001396898"/>
    </source>
</evidence>
<keyword evidence="1" id="KW-0732">Signal</keyword>
<comment type="caution">
    <text evidence="2">The sequence shown here is derived from an EMBL/GenBank/DDBJ whole genome shotgun (WGS) entry which is preliminary data.</text>
</comment>
<feature type="signal peptide" evidence="1">
    <location>
        <begin position="1"/>
        <end position="20"/>
    </location>
</feature>